<comment type="caution">
    <text evidence="2">The sequence shown here is derived from an EMBL/GenBank/DDBJ whole genome shotgun (WGS) entry which is preliminary data.</text>
</comment>
<organism evidence="2 3">
    <name type="scientific">Penicillium arizonense</name>
    <dbReference type="NCBI Taxonomy" id="1835702"/>
    <lineage>
        <taxon>Eukaryota</taxon>
        <taxon>Fungi</taxon>
        <taxon>Dikarya</taxon>
        <taxon>Ascomycota</taxon>
        <taxon>Pezizomycotina</taxon>
        <taxon>Eurotiomycetes</taxon>
        <taxon>Eurotiomycetidae</taxon>
        <taxon>Eurotiales</taxon>
        <taxon>Aspergillaceae</taxon>
        <taxon>Penicillium</taxon>
    </lineage>
</organism>
<dbReference type="OrthoDB" id="5416172at2759"/>
<gene>
    <name evidence="2" type="ORF">PENARI_c001G06074</name>
</gene>
<proteinExistence type="predicted"/>
<dbReference type="GeneID" id="34571348"/>
<name>A0A1F5LXS4_PENAI</name>
<dbReference type="RefSeq" id="XP_022493383.1">
    <property type="nucleotide sequence ID" value="XM_022626614.1"/>
</dbReference>
<feature type="compositionally biased region" description="Basic and acidic residues" evidence="1">
    <location>
        <begin position="111"/>
        <end position="133"/>
    </location>
</feature>
<dbReference type="Proteomes" id="UP000177622">
    <property type="component" value="Unassembled WGS sequence"/>
</dbReference>
<reference evidence="2 3" key="1">
    <citation type="journal article" date="2016" name="Sci. Rep.">
        <title>Penicillium arizonense, a new, genome sequenced fungal species, reveals a high chemical diversity in secreted metabolites.</title>
        <authorList>
            <person name="Grijseels S."/>
            <person name="Nielsen J.C."/>
            <person name="Randelovic M."/>
            <person name="Nielsen J."/>
            <person name="Nielsen K.F."/>
            <person name="Workman M."/>
            <person name="Frisvad J.C."/>
        </authorList>
    </citation>
    <scope>NUCLEOTIDE SEQUENCE [LARGE SCALE GENOMIC DNA]</scope>
    <source>
        <strain evidence="2 3">CBS 141311</strain>
    </source>
</reference>
<feature type="compositionally biased region" description="Polar residues" evidence="1">
    <location>
        <begin position="15"/>
        <end position="28"/>
    </location>
</feature>
<evidence type="ECO:0000313" key="2">
    <source>
        <dbReference type="EMBL" id="OGE57960.1"/>
    </source>
</evidence>
<protein>
    <submittedName>
        <fullName evidence="2">Uncharacterized protein</fullName>
    </submittedName>
</protein>
<evidence type="ECO:0000256" key="1">
    <source>
        <dbReference type="SAM" id="MobiDB-lite"/>
    </source>
</evidence>
<accession>A0A1F5LXS4</accession>
<feature type="region of interest" description="Disordered" evidence="1">
    <location>
        <begin position="1"/>
        <end position="150"/>
    </location>
</feature>
<dbReference type="EMBL" id="LXJU01000001">
    <property type="protein sequence ID" value="OGE57960.1"/>
    <property type="molecule type" value="Genomic_DNA"/>
</dbReference>
<evidence type="ECO:0000313" key="3">
    <source>
        <dbReference type="Proteomes" id="UP000177622"/>
    </source>
</evidence>
<sequence>MVRQQDRQQDPHQGGSLSDMATTGTNLPNDAGKMRTIPSVPRPDQRADHFGFDNAGIAEPSTAMAADNATDVPRSTRDVGQSGEVISGTGNSMPAGVEAKHAYMGPNHHAGHGDTREFKHQKYGRSEFERYAKEDEDSGEFVGQHNLRNE</sequence>
<keyword evidence="3" id="KW-1185">Reference proteome</keyword>
<dbReference type="AlphaFoldDB" id="A0A1F5LXS4"/>
<feature type="compositionally biased region" description="Basic and acidic residues" evidence="1">
    <location>
        <begin position="1"/>
        <end position="10"/>
    </location>
</feature>